<comment type="caution">
    <text evidence="4">The sequence shown here is derived from an EMBL/GenBank/DDBJ whole genome shotgun (WGS) entry which is preliminary data.</text>
</comment>
<keyword evidence="2" id="KW-0472">Membrane</keyword>
<dbReference type="GO" id="GO:0005634">
    <property type="term" value="C:nucleus"/>
    <property type="evidence" value="ECO:0007669"/>
    <property type="project" value="TreeGrafter"/>
</dbReference>
<dbReference type="InterPro" id="IPR012317">
    <property type="entry name" value="Poly(ADP-ribose)pol_cat_dom"/>
</dbReference>
<dbReference type="InterPro" id="IPR051712">
    <property type="entry name" value="ARTD-AVP"/>
</dbReference>
<dbReference type="Pfam" id="PF00644">
    <property type="entry name" value="PARP"/>
    <property type="match status" value="1"/>
</dbReference>
<dbReference type="PROSITE" id="PS51059">
    <property type="entry name" value="PARP_CATALYTIC"/>
    <property type="match status" value="1"/>
</dbReference>
<keyword evidence="2" id="KW-0812">Transmembrane</keyword>
<dbReference type="Proteomes" id="UP000596742">
    <property type="component" value="Unassembled WGS sequence"/>
</dbReference>
<protein>
    <recommendedName>
        <fullName evidence="1">Poly [ADP-ribose] polymerase</fullName>
        <shortName evidence="1">PARP</shortName>
        <ecNumber evidence="1">2.4.2.-</ecNumber>
    </recommendedName>
</protein>
<evidence type="ECO:0000256" key="1">
    <source>
        <dbReference type="RuleBase" id="RU362114"/>
    </source>
</evidence>
<dbReference type="SUPFAM" id="SSF56399">
    <property type="entry name" value="ADP-ribosylation"/>
    <property type="match status" value="1"/>
</dbReference>
<dbReference type="PANTHER" id="PTHR45740:SF2">
    <property type="entry name" value="POLY [ADP-RIBOSE] POLYMERASE"/>
    <property type="match status" value="1"/>
</dbReference>
<dbReference type="AlphaFoldDB" id="A0A8B6BGT0"/>
<feature type="domain" description="PARP catalytic" evidence="3">
    <location>
        <begin position="96"/>
        <end position="351"/>
    </location>
</feature>
<evidence type="ECO:0000259" key="3">
    <source>
        <dbReference type="PROSITE" id="PS51059"/>
    </source>
</evidence>
<dbReference type="PANTHER" id="PTHR45740">
    <property type="entry name" value="POLY [ADP-RIBOSE] POLYMERASE"/>
    <property type="match status" value="1"/>
</dbReference>
<organism evidence="4 5">
    <name type="scientific">Mytilus galloprovincialis</name>
    <name type="common">Mediterranean mussel</name>
    <dbReference type="NCBI Taxonomy" id="29158"/>
    <lineage>
        <taxon>Eukaryota</taxon>
        <taxon>Metazoa</taxon>
        <taxon>Spiralia</taxon>
        <taxon>Lophotrochozoa</taxon>
        <taxon>Mollusca</taxon>
        <taxon>Bivalvia</taxon>
        <taxon>Autobranchia</taxon>
        <taxon>Pteriomorphia</taxon>
        <taxon>Mytilida</taxon>
        <taxon>Mytiloidea</taxon>
        <taxon>Mytilidae</taxon>
        <taxon>Mytilinae</taxon>
        <taxon>Mytilus</taxon>
    </lineage>
</organism>
<keyword evidence="1" id="KW-0808">Transferase</keyword>
<feature type="transmembrane region" description="Helical" evidence="2">
    <location>
        <begin position="20"/>
        <end position="38"/>
    </location>
</feature>
<reference evidence="4" key="1">
    <citation type="submission" date="2018-11" db="EMBL/GenBank/DDBJ databases">
        <authorList>
            <person name="Alioto T."/>
            <person name="Alioto T."/>
        </authorList>
    </citation>
    <scope>NUCLEOTIDE SEQUENCE</scope>
</reference>
<keyword evidence="5" id="KW-1185">Reference proteome</keyword>
<accession>A0A8B6BGT0</accession>
<gene>
    <name evidence="4" type="ORF">MGAL_10B002234</name>
</gene>
<sequence length="351" mass="39819">MEIGIDNFFEFPLRVRLTTAIIPVGLIFLIGGLGSPSWSRSELSQLGLWKYCSISDIFTCCNNLPGGSPEHNKVQDISILMPPRNWTKYNQKRSLDAWRSHIDHGLKKVEIIGASKREKHAIVQLISRTWISSLAGKGRDAPKGVYSKMRVVKVERIENPLLFLKYAQNRQNFLRRLEITNSPFKLPGMIQHKPIKTTAKMNTNVFTDLHSEINEHYLFHGTSEAKVSPIAHYGLDGRLAGDCMFGRGIYAAECPTKSDHYTVSDMTNLKMIVVRMLLGEIYVTNVPYSFQKPPCKQCIPGHLGSCDQSDHKQGTFDSVMAAINGKHREFITYEQNSCSSYPEYIITYNRE</sequence>
<name>A0A8B6BGT0_MYTGA</name>
<dbReference type="Gene3D" id="3.90.228.10">
    <property type="match status" value="1"/>
</dbReference>
<keyword evidence="2" id="KW-1133">Transmembrane helix</keyword>
<dbReference type="GO" id="GO:1990404">
    <property type="term" value="F:NAD+-protein mono-ADP-ribosyltransferase activity"/>
    <property type="evidence" value="ECO:0007669"/>
    <property type="project" value="TreeGrafter"/>
</dbReference>
<keyword evidence="1" id="KW-0328">Glycosyltransferase</keyword>
<dbReference type="GO" id="GO:0003950">
    <property type="term" value="F:NAD+ poly-ADP-ribosyltransferase activity"/>
    <property type="evidence" value="ECO:0007669"/>
    <property type="project" value="UniProtKB-UniRule"/>
</dbReference>
<evidence type="ECO:0000256" key="2">
    <source>
        <dbReference type="SAM" id="Phobius"/>
    </source>
</evidence>
<evidence type="ECO:0000313" key="4">
    <source>
        <dbReference type="EMBL" id="VDH89591.1"/>
    </source>
</evidence>
<proteinExistence type="predicted"/>
<dbReference type="EC" id="2.4.2.-" evidence="1"/>
<evidence type="ECO:0000313" key="5">
    <source>
        <dbReference type="Proteomes" id="UP000596742"/>
    </source>
</evidence>
<keyword evidence="1" id="KW-0520">NAD</keyword>
<dbReference type="OrthoDB" id="6133115at2759"/>
<dbReference type="EMBL" id="UYJE01000048">
    <property type="protein sequence ID" value="VDH89591.1"/>
    <property type="molecule type" value="Genomic_DNA"/>
</dbReference>